<evidence type="ECO:0000256" key="3">
    <source>
        <dbReference type="ARBA" id="ARBA00022840"/>
    </source>
</evidence>
<comment type="catalytic activity">
    <reaction evidence="4">
        <text>L-cysteine + L-glutamate + ATP = gamma-L-glutamyl-L-cysteine + ADP + phosphate + H(+)</text>
        <dbReference type="Rhea" id="RHEA:13285"/>
        <dbReference type="ChEBI" id="CHEBI:15378"/>
        <dbReference type="ChEBI" id="CHEBI:29985"/>
        <dbReference type="ChEBI" id="CHEBI:30616"/>
        <dbReference type="ChEBI" id="CHEBI:35235"/>
        <dbReference type="ChEBI" id="CHEBI:43474"/>
        <dbReference type="ChEBI" id="CHEBI:58173"/>
        <dbReference type="ChEBI" id="CHEBI:456216"/>
        <dbReference type="EC" id="6.3.2.2"/>
    </reaction>
</comment>
<dbReference type="InterPro" id="IPR006336">
    <property type="entry name" value="GCS2"/>
</dbReference>
<comment type="similarity">
    <text evidence="4">Belongs to the glutamate--cysteine ligase type 2 family. YbdK subfamily.</text>
</comment>
<dbReference type="EMBL" id="CP130612">
    <property type="protein sequence ID" value="WKW11332.1"/>
    <property type="molecule type" value="Genomic_DNA"/>
</dbReference>
<dbReference type="InterPro" id="IPR011793">
    <property type="entry name" value="YbdK"/>
</dbReference>
<dbReference type="RefSeq" id="WP_367887031.1">
    <property type="nucleotide sequence ID" value="NZ_CP130612.1"/>
</dbReference>
<gene>
    <name evidence="5" type="ORF">Strain138_000574</name>
    <name evidence="6" type="ORF">Strain318_000574</name>
</gene>
<keyword evidence="1 4" id="KW-0436">Ligase</keyword>
<keyword evidence="7" id="KW-1185">Reference proteome</keyword>
<dbReference type="AlphaFoldDB" id="A0AA49JST0"/>
<dbReference type="KEGG" id="pspc:Strain318_000574"/>
<organism evidence="5">
    <name type="scientific">Pseudogemmatithrix spongiicola</name>
    <dbReference type="NCBI Taxonomy" id="3062599"/>
    <lineage>
        <taxon>Bacteria</taxon>
        <taxon>Pseudomonadati</taxon>
        <taxon>Gemmatimonadota</taxon>
        <taxon>Gemmatimonadia</taxon>
        <taxon>Gemmatimonadales</taxon>
        <taxon>Gemmatimonadaceae</taxon>
        <taxon>Pseudogemmatithrix</taxon>
    </lineage>
</organism>
<dbReference type="GO" id="GO:0042398">
    <property type="term" value="P:modified amino acid biosynthetic process"/>
    <property type="evidence" value="ECO:0007669"/>
    <property type="project" value="InterPro"/>
</dbReference>
<dbReference type="EMBL" id="CP130613">
    <property type="protein sequence ID" value="WKW14242.1"/>
    <property type="molecule type" value="Genomic_DNA"/>
</dbReference>
<keyword evidence="3 4" id="KW-0067">ATP-binding</keyword>
<protein>
    <recommendedName>
        <fullName evidence="4">Putative glutamate--cysteine ligase 2</fullName>
        <ecNumber evidence="4">6.3.2.2</ecNumber>
    </recommendedName>
    <alternativeName>
        <fullName evidence="4">Gamma-glutamylcysteine synthetase 2</fullName>
        <shortName evidence="4">GCS 2</shortName>
        <shortName evidence="4">Gamma-GCS 2</shortName>
    </alternativeName>
</protein>
<evidence type="ECO:0000256" key="1">
    <source>
        <dbReference type="ARBA" id="ARBA00022598"/>
    </source>
</evidence>
<dbReference type="PANTHER" id="PTHR36510:SF1">
    <property type="entry name" value="GLUTAMATE--CYSTEINE LIGASE 2-RELATED"/>
    <property type="match status" value="1"/>
</dbReference>
<dbReference type="NCBIfam" id="TIGR02050">
    <property type="entry name" value="gshA_cyan_rel"/>
    <property type="match status" value="1"/>
</dbReference>
<keyword evidence="2 4" id="KW-0547">Nucleotide-binding</keyword>
<dbReference type="EC" id="6.3.2.2" evidence="4"/>
<dbReference type="GO" id="GO:0004357">
    <property type="term" value="F:glutamate-cysteine ligase activity"/>
    <property type="evidence" value="ECO:0007669"/>
    <property type="project" value="UniProtKB-EC"/>
</dbReference>
<name>A0AA49JST0_9BACT</name>
<dbReference type="Gene3D" id="3.30.590.20">
    <property type="match status" value="1"/>
</dbReference>
<accession>A0AA49JST0</accession>
<proteinExistence type="inferred from homology"/>
<dbReference type="InterPro" id="IPR014746">
    <property type="entry name" value="Gln_synth/guanido_kin_cat_dom"/>
</dbReference>
<sequence length="377" mass="41573">MLEFAKSEPFTLGVEVELQIVDRETHELSPKAPQLLHRWSGPATVQPEIFQSMIELSTGVCRDAAHAEADLRATAERLLPIAKGLGVRFIATGTHPTARYTERKLFPADRYHGLIARNQWIARRLQIFGLHVHIGMENPEVAIAIQNELLHDLALLLAVSTSSPFWEGDPTGLASSRVTVFEALPTGGSPQLVHDWNEFCELVETLTKAEAITSLKDLWWDIRPSPRYGTIEIRICDGLATLRETADIVALAQALAKRAGARVAAGQGRTFPPMWRVRENKWRASRHGMDAELVIVNDGTHAPARKYLARTLDELVADGHLDGTSRHTAHLRGIAEGAPTSSERQRAVYAATNSLSEVARSVAEEFEEDVLSRGASL</sequence>
<evidence type="ECO:0000313" key="5">
    <source>
        <dbReference type="EMBL" id="WKW11332.1"/>
    </source>
</evidence>
<dbReference type="InterPro" id="IPR050141">
    <property type="entry name" value="GCL_type2/YbdK_subfam"/>
</dbReference>
<dbReference type="Proteomes" id="UP001229955">
    <property type="component" value="Chromosome"/>
</dbReference>
<reference evidence="5" key="1">
    <citation type="submission" date="2023-07" db="EMBL/GenBank/DDBJ databases">
        <authorList>
            <person name="Haufschild T."/>
            <person name="Kallscheuer N."/>
            <person name="Hammer J."/>
            <person name="Kohn T."/>
            <person name="Kabuu M."/>
            <person name="Jogler M."/>
            <person name="Wohfarth N."/>
            <person name="Heuer A."/>
            <person name="Rohde M."/>
            <person name="van Teeseling M.C.F."/>
            <person name="Jogler C."/>
        </authorList>
    </citation>
    <scope>NUCLEOTIDE SEQUENCE</scope>
    <source>
        <strain evidence="5">Strain 138</strain>
        <strain evidence="6">Strain 318</strain>
    </source>
</reference>
<evidence type="ECO:0000313" key="6">
    <source>
        <dbReference type="EMBL" id="WKW14242.1"/>
    </source>
</evidence>
<dbReference type="PANTHER" id="PTHR36510">
    <property type="entry name" value="GLUTAMATE--CYSTEINE LIGASE 2-RELATED"/>
    <property type="match status" value="1"/>
</dbReference>
<comment type="function">
    <text evidence="4">ATP-dependent carboxylate-amine ligase which exhibits weak glutamate--cysteine ligase activity.</text>
</comment>
<accession>A0AA49JY73</accession>
<dbReference type="SUPFAM" id="SSF55931">
    <property type="entry name" value="Glutamine synthetase/guanido kinase"/>
    <property type="match status" value="1"/>
</dbReference>
<evidence type="ECO:0000256" key="4">
    <source>
        <dbReference type="HAMAP-Rule" id="MF_01609"/>
    </source>
</evidence>
<evidence type="ECO:0000256" key="2">
    <source>
        <dbReference type="ARBA" id="ARBA00022741"/>
    </source>
</evidence>
<dbReference type="HAMAP" id="MF_01609">
    <property type="entry name" value="Glu_cys_ligase_2"/>
    <property type="match status" value="1"/>
</dbReference>
<dbReference type="GO" id="GO:0005524">
    <property type="term" value="F:ATP binding"/>
    <property type="evidence" value="ECO:0007669"/>
    <property type="project" value="UniProtKB-KW"/>
</dbReference>
<evidence type="ECO:0000313" key="7">
    <source>
        <dbReference type="Proteomes" id="UP001229955"/>
    </source>
</evidence>
<dbReference type="Pfam" id="PF04107">
    <property type="entry name" value="GCS2"/>
    <property type="match status" value="1"/>
</dbReference>